<reference evidence="1 2" key="1">
    <citation type="submission" date="2017-05" db="EMBL/GenBank/DDBJ databases">
        <authorList>
            <person name="Song R."/>
            <person name="Chenine A.L."/>
            <person name="Ruprecht R.M."/>
        </authorList>
    </citation>
    <scope>NUCLEOTIDE SEQUENCE [LARGE SCALE GENOMIC DNA]</scope>
    <source>
        <strain evidence="1 2">PR350</strain>
    </source>
</reference>
<dbReference type="Proteomes" id="UP000194699">
    <property type="component" value="Unassembled WGS sequence"/>
</dbReference>
<protein>
    <submittedName>
        <fullName evidence="1">DNA-binding protein</fullName>
    </submittedName>
</protein>
<comment type="caution">
    <text evidence="1">The sequence shown here is derived from an EMBL/GenBank/DDBJ whole genome shotgun (WGS) entry which is preliminary data.</text>
</comment>
<dbReference type="NCBIfam" id="TIGR04111">
    <property type="entry name" value="BcepMu_gp16"/>
    <property type="match status" value="1"/>
</dbReference>
<proteinExistence type="predicted"/>
<dbReference type="RefSeq" id="WP_017480680.1">
    <property type="nucleotide sequence ID" value="NZ_CP027530.1"/>
</dbReference>
<sequence>MTSNSEALTPEQVKKNLRAQGKTLKQVALENNLEPSDVYKVMNGSRKGLYGKGHEIAVLLGLKAKPETAS</sequence>
<gene>
    <name evidence="1" type="ORF">B9X95_08100</name>
</gene>
<evidence type="ECO:0000313" key="1">
    <source>
        <dbReference type="EMBL" id="OTM89253.1"/>
    </source>
</evidence>
<accession>A0A241ZG85</accession>
<dbReference type="InterPro" id="IPR026365">
    <property type="entry name" value="BcepMu_gp16"/>
</dbReference>
<dbReference type="InterPro" id="IPR010982">
    <property type="entry name" value="Lambda_DNA-bd_dom_sf"/>
</dbReference>
<dbReference type="Gene3D" id="1.10.260.40">
    <property type="entry name" value="lambda repressor-like DNA-binding domains"/>
    <property type="match status" value="1"/>
</dbReference>
<dbReference type="AlphaFoldDB" id="A0A241ZG85"/>
<dbReference type="EMBL" id="NGEL01000084">
    <property type="protein sequence ID" value="OTM89253.1"/>
    <property type="molecule type" value="Genomic_DNA"/>
</dbReference>
<name>A0A241ZG85_ACIBA</name>
<dbReference type="GO" id="GO:0003677">
    <property type="term" value="F:DNA binding"/>
    <property type="evidence" value="ECO:0007669"/>
    <property type="project" value="UniProtKB-KW"/>
</dbReference>
<evidence type="ECO:0000313" key="2">
    <source>
        <dbReference type="Proteomes" id="UP000194699"/>
    </source>
</evidence>
<organism evidence="1 2">
    <name type="scientific">Acinetobacter baumannii</name>
    <dbReference type="NCBI Taxonomy" id="470"/>
    <lineage>
        <taxon>Bacteria</taxon>
        <taxon>Pseudomonadati</taxon>
        <taxon>Pseudomonadota</taxon>
        <taxon>Gammaproteobacteria</taxon>
        <taxon>Moraxellales</taxon>
        <taxon>Moraxellaceae</taxon>
        <taxon>Acinetobacter</taxon>
        <taxon>Acinetobacter calcoaceticus/baumannii complex</taxon>
    </lineage>
</organism>
<keyword evidence="1" id="KW-0238">DNA-binding</keyword>